<keyword evidence="8" id="KW-0732">Signal</keyword>
<evidence type="ECO:0000256" key="1">
    <source>
        <dbReference type="ARBA" id="ARBA00004177"/>
    </source>
</evidence>
<dbReference type="Proteomes" id="UP000006310">
    <property type="component" value="Chromosome 1"/>
</dbReference>
<comment type="subcellular location">
    <subcellularLocation>
        <location evidence="1">Endosome</location>
    </subcellularLocation>
</comment>
<keyword evidence="10" id="KW-1185">Reference proteome</keyword>
<keyword evidence="3" id="KW-0967">Endosome</keyword>
<dbReference type="GO" id="GO:0042802">
    <property type="term" value="F:identical protein binding"/>
    <property type="evidence" value="ECO:0007669"/>
    <property type="project" value="EnsemblFungi"/>
</dbReference>
<dbReference type="GO" id="GO:0000815">
    <property type="term" value="C:ESCRT III complex"/>
    <property type="evidence" value="ECO:0007669"/>
    <property type="project" value="EnsemblFungi"/>
</dbReference>
<dbReference type="PANTHER" id="PTHR22761:SF10">
    <property type="entry name" value="GH13992P"/>
    <property type="match status" value="1"/>
</dbReference>
<feature type="compositionally biased region" description="Low complexity" evidence="7">
    <location>
        <begin position="305"/>
        <end position="318"/>
    </location>
</feature>
<feature type="compositionally biased region" description="Basic and acidic residues" evidence="7">
    <location>
        <begin position="326"/>
        <end position="337"/>
    </location>
</feature>
<evidence type="ECO:0000256" key="8">
    <source>
        <dbReference type="SAM" id="SignalP"/>
    </source>
</evidence>
<dbReference type="GeneID" id="34523908"/>
<evidence type="ECO:0000256" key="7">
    <source>
        <dbReference type="SAM" id="MobiDB-lite"/>
    </source>
</evidence>
<dbReference type="InterPro" id="IPR005024">
    <property type="entry name" value="Snf7_fam"/>
</dbReference>
<feature type="coiled-coil region" evidence="6">
    <location>
        <begin position="127"/>
        <end position="208"/>
    </location>
</feature>
<accession>J7RFE2</accession>
<dbReference type="eggNOG" id="KOG1656">
    <property type="taxonomic scope" value="Eukaryota"/>
</dbReference>
<comment type="similarity">
    <text evidence="2">Belongs to the SNF7 family.</text>
</comment>
<evidence type="ECO:0000313" key="10">
    <source>
        <dbReference type="Proteomes" id="UP000006310"/>
    </source>
</evidence>
<reference evidence="10" key="2">
    <citation type="submission" date="2012-08" db="EMBL/GenBank/DDBJ databases">
        <title>Genome sequence of Kazachstania naganishii.</title>
        <authorList>
            <person name="Gordon J.L."/>
            <person name="Armisen D."/>
            <person name="Proux-Wera E."/>
            <person name="OhEigeartaigh S.S."/>
            <person name="Byrne K.P."/>
            <person name="Wolfe K.H."/>
        </authorList>
    </citation>
    <scope>NUCLEOTIDE SEQUENCE [LARGE SCALE GENOMIC DNA]</scope>
    <source>
        <strain evidence="10">ATCC MYA-139 / BCRC 22969 / CBS 8797 / CCRC 22969 / KCTC 17520 / NBRC 10181 / NCYC 3082</strain>
    </source>
</reference>
<dbReference type="GO" id="GO:0032511">
    <property type="term" value="P:late endosome to vacuole transport via multivesicular body sorting pathway"/>
    <property type="evidence" value="ECO:0007669"/>
    <property type="project" value="TreeGrafter"/>
</dbReference>
<dbReference type="GO" id="GO:0005829">
    <property type="term" value="C:cytosol"/>
    <property type="evidence" value="ECO:0007669"/>
    <property type="project" value="EnsemblFungi"/>
</dbReference>
<evidence type="ECO:0000313" key="9">
    <source>
        <dbReference type="EMBL" id="CCK68273.1"/>
    </source>
</evidence>
<dbReference type="Gene3D" id="1.10.287.1060">
    <property type="entry name" value="ESAT-6-like"/>
    <property type="match status" value="1"/>
</dbReference>
<reference evidence="9 10" key="1">
    <citation type="journal article" date="2011" name="Proc. Natl. Acad. Sci. U.S.A.">
        <title>Evolutionary erosion of yeast sex chromosomes by mating-type switching accidents.</title>
        <authorList>
            <person name="Gordon J.L."/>
            <person name="Armisen D."/>
            <person name="Proux-Wera E."/>
            <person name="Oheigeartaigh S.S."/>
            <person name="Byrne K.P."/>
            <person name="Wolfe K.H."/>
        </authorList>
    </citation>
    <scope>NUCLEOTIDE SEQUENCE [LARGE SCALE GENOMIC DNA]</scope>
    <source>
        <strain evidence="10">ATCC MYA-139 / BCRC 22969 / CBS 8797 / CCRC 22969 / KCTC 17520 / NBRC 10181 / NCYC 3082</strain>
    </source>
</reference>
<dbReference type="PANTHER" id="PTHR22761">
    <property type="entry name" value="CHARGED MULTIVESICULAR BODY PROTEIN"/>
    <property type="match status" value="1"/>
</dbReference>
<dbReference type="EMBL" id="HE978314">
    <property type="protein sequence ID" value="CCK68273.1"/>
    <property type="molecule type" value="Genomic_DNA"/>
</dbReference>
<feature type="region of interest" description="Disordered" evidence="7">
    <location>
        <begin position="279"/>
        <end position="337"/>
    </location>
</feature>
<dbReference type="GO" id="GO:0070676">
    <property type="term" value="P:intralumenal vesicle formation"/>
    <property type="evidence" value="ECO:0007669"/>
    <property type="project" value="EnsemblFungi"/>
</dbReference>
<dbReference type="RefSeq" id="XP_022462519.1">
    <property type="nucleotide sequence ID" value="XM_022610474.1"/>
</dbReference>
<sequence>MLLGAGSLLWGVWVDAAITSCVDTLHCTAAHCTVPAQWGPPHSFRRRYPVSPSPTSVFPSLSLSVFKLYCKRKCHLRTEKRAQEPRRTSATQTWPMSWFGFFGRGGRGGSGAGGGGSGGGELPQRAIIELREHINLLNKKRAHLEKQVGVQTGEARRAVQLKSDARAKVALRKRKLLQAQLDKLDRQVDSLEEQLVAIENANLNLETVRAMKQGAKAMKAIHNGIDIDRVDETMDEIREQVELGDEISDAISRPLNSGAAAEVDEDELDEELQQLVAEDSQHELLAEAPKPQPQQNIPLPSVPETTPQQKQQAVPAQQVEEDEDERALRELQEEMGL</sequence>
<evidence type="ECO:0000256" key="5">
    <source>
        <dbReference type="ARBA" id="ARBA00042586"/>
    </source>
</evidence>
<dbReference type="STRING" id="1071383.J7RFE2"/>
<dbReference type="Pfam" id="PF03357">
    <property type="entry name" value="Snf7"/>
    <property type="match status" value="1"/>
</dbReference>
<evidence type="ECO:0000256" key="2">
    <source>
        <dbReference type="ARBA" id="ARBA00006190"/>
    </source>
</evidence>
<dbReference type="Gene3D" id="6.10.250.1710">
    <property type="match status" value="1"/>
</dbReference>
<organism evidence="9 10">
    <name type="scientific">Huiozyma naganishii (strain ATCC MYA-139 / BCRC 22969 / CBS 8797 / KCTC 17520 / NBRC 10181 / NCYC 3082 / Yp74L-3)</name>
    <name type="common">Yeast</name>
    <name type="synonym">Kazachstania naganishii</name>
    <dbReference type="NCBI Taxonomy" id="1071383"/>
    <lineage>
        <taxon>Eukaryota</taxon>
        <taxon>Fungi</taxon>
        <taxon>Dikarya</taxon>
        <taxon>Ascomycota</taxon>
        <taxon>Saccharomycotina</taxon>
        <taxon>Saccharomycetes</taxon>
        <taxon>Saccharomycetales</taxon>
        <taxon>Saccharomycetaceae</taxon>
        <taxon>Huiozyma</taxon>
    </lineage>
</organism>
<dbReference type="GO" id="GO:0061709">
    <property type="term" value="P:reticulophagy"/>
    <property type="evidence" value="ECO:0007669"/>
    <property type="project" value="EnsemblFungi"/>
</dbReference>
<proteinExistence type="inferred from homology"/>
<dbReference type="AlphaFoldDB" id="J7RFE2"/>
<evidence type="ECO:0000256" key="3">
    <source>
        <dbReference type="ARBA" id="ARBA00022753"/>
    </source>
</evidence>
<dbReference type="GO" id="GO:0007031">
    <property type="term" value="P:peroxisome organization"/>
    <property type="evidence" value="ECO:0007669"/>
    <property type="project" value="EnsemblFungi"/>
</dbReference>
<feature type="signal peptide" evidence="8">
    <location>
        <begin position="1"/>
        <end position="24"/>
    </location>
</feature>
<gene>
    <name evidence="9" type="primary">KNAG0A06105</name>
    <name evidence="9" type="ordered locus">KNAG_0A06105</name>
</gene>
<dbReference type="HOGENOM" id="CLU_071097_1_0_1"/>
<feature type="chain" id="PRO_5003795984" description="Vacuolar-sorting protein SNF7" evidence="8">
    <location>
        <begin position="25"/>
        <end position="337"/>
    </location>
</feature>
<protein>
    <recommendedName>
        <fullName evidence="4">Vacuolar-sorting protein SNF7</fullName>
    </recommendedName>
    <alternativeName>
        <fullName evidence="5">Vacuolar protein-sorting-associated protein 32</fullName>
    </alternativeName>
</protein>
<dbReference type="GO" id="GO:0009898">
    <property type="term" value="C:cytoplasmic side of plasma membrane"/>
    <property type="evidence" value="ECO:0007669"/>
    <property type="project" value="TreeGrafter"/>
</dbReference>
<evidence type="ECO:0000256" key="6">
    <source>
        <dbReference type="SAM" id="Coils"/>
    </source>
</evidence>
<dbReference type="GO" id="GO:0043162">
    <property type="term" value="P:ubiquitin-dependent protein catabolic process via the multivesicular body sorting pathway"/>
    <property type="evidence" value="ECO:0007669"/>
    <property type="project" value="EnsemblFungi"/>
</dbReference>
<name>J7RFE2_HUIN7</name>
<dbReference type="GO" id="GO:0005771">
    <property type="term" value="C:multivesicular body"/>
    <property type="evidence" value="ECO:0007669"/>
    <property type="project" value="TreeGrafter"/>
</dbReference>
<dbReference type="KEGG" id="kng:KNAG_0A06105"/>
<evidence type="ECO:0000256" key="4">
    <source>
        <dbReference type="ARBA" id="ARBA00040017"/>
    </source>
</evidence>
<dbReference type="OrthoDB" id="5592979at2759"/>
<keyword evidence="6" id="KW-0175">Coiled coil</keyword>
<dbReference type="GO" id="GO:1904669">
    <property type="term" value="P:ATP export"/>
    <property type="evidence" value="ECO:0007669"/>
    <property type="project" value="EnsemblFungi"/>
</dbReference>